<gene>
    <name evidence="2" type="ORF">VP01_76g9</name>
</gene>
<dbReference type="Proteomes" id="UP000037035">
    <property type="component" value="Unassembled WGS sequence"/>
</dbReference>
<accession>A0A0L6UBN0</accession>
<reference evidence="2 3" key="1">
    <citation type="submission" date="2015-08" db="EMBL/GenBank/DDBJ databases">
        <title>Next Generation Sequencing and Analysis of the Genome of Puccinia sorghi L Schw, the Causal Agent of Maize Common Rust.</title>
        <authorList>
            <person name="Rochi L."/>
            <person name="Burguener G."/>
            <person name="Darino M."/>
            <person name="Turjanski A."/>
            <person name="Kreff E."/>
            <person name="Dieguez M.J."/>
            <person name="Sacco F."/>
        </authorList>
    </citation>
    <scope>NUCLEOTIDE SEQUENCE [LARGE SCALE GENOMIC DNA]</scope>
    <source>
        <strain evidence="2 3">RO10H11247</strain>
    </source>
</reference>
<protein>
    <submittedName>
        <fullName evidence="2">Uncharacterized protein</fullName>
    </submittedName>
</protein>
<name>A0A0L6UBN0_9BASI</name>
<dbReference type="VEuPathDB" id="FungiDB:VP01_76g9"/>
<evidence type="ECO:0000313" key="2">
    <source>
        <dbReference type="EMBL" id="KNZ45911.1"/>
    </source>
</evidence>
<feature type="transmembrane region" description="Helical" evidence="1">
    <location>
        <begin position="97"/>
        <end position="127"/>
    </location>
</feature>
<keyword evidence="3" id="KW-1185">Reference proteome</keyword>
<evidence type="ECO:0000313" key="3">
    <source>
        <dbReference type="Proteomes" id="UP000037035"/>
    </source>
</evidence>
<keyword evidence="1" id="KW-0472">Membrane</keyword>
<sequence length="702" mass="79600">MSSVAATAETRSHPLAYISSTLSIQLNSYHRLFNFLLLVGVNKNNGLKFNGLMLSAISIRPIPKLLRRGAQRKPEDTDKSSSAVVHVRLAPNPQLQVVFSAFVFCFFLFLFLFLFFPFFFFFFPFFYPSKTLEYEDGAGIKLPYFLIVLGCQFQPWWSDQVHPTGWLDADQLLDMLQERMDEMIPDEWDGNLATCKSEDYKETRHKRLQCNIGNGEGGGAQAEGGCRLPGLVGCLLLWFSGRWIDAPPFSPSNKLEASNVALICTQVGSADTQVGALISNIMTAAALTFLNKCIYCYTKPNICGVTTERHILAHLDCSLNHHHETGQPSSAFASTNMQVKQAFEKAHLSSVFLSSGHEANTYYSLDLITVYVKKYIALTYHHLDQQSSNSIWLYSTTETPFDARLPFTQTPPMAIFSTPLFALMENLHKALIDQEVSTSVLGCSKVTNFLELPIKNSRSKSKWDFCNCTAGKSLTMLSLRLSKFYCQGKWSVMSNNMFMPNLDEHNLIYEILISQQDIEVFERLSEAQKECANQSWTSLFFNMTSFRLPSKIYRKISKQKYESIFDLPRSPRIDLLLYLPASASLSRYLENLINLKSGTITKNLEQIVEELQAKLHVTESNLTSFKCDQYPREMNFVKSGLEKVVNDLKEFFGETLANNSMPLERNMKNVSSIRCLTIKVDSSPFIRNRNYEVIRLASTPSS</sequence>
<comment type="caution">
    <text evidence="2">The sequence shown here is derived from an EMBL/GenBank/DDBJ whole genome shotgun (WGS) entry which is preliminary data.</text>
</comment>
<proteinExistence type="predicted"/>
<keyword evidence="1" id="KW-1133">Transmembrane helix</keyword>
<evidence type="ECO:0000256" key="1">
    <source>
        <dbReference type="SAM" id="Phobius"/>
    </source>
</evidence>
<dbReference type="EMBL" id="LAVV01013161">
    <property type="protein sequence ID" value="KNZ45911.1"/>
    <property type="molecule type" value="Genomic_DNA"/>
</dbReference>
<dbReference type="AlphaFoldDB" id="A0A0L6UBN0"/>
<organism evidence="2 3">
    <name type="scientific">Puccinia sorghi</name>
    <dbReference type="NCBI Taxonomy" id="27349"/>
    <lineage>
        <taxon>Eukaryota</taxon>
        <taxon>Fungi</taxon>
        <taxon>Dikarya</taxon>
        <taxon>Basidiomycota</taxon>
        <taxon>Pucciniomycotina</taxon>
        <taxon>Pucciniomycetes</taxon>
        <taxon>Pucciniales</taxon>
        <taxon>Pucciniaceae</taxon>
        <taxon>Puccinia</taxon>
    </lineage>
</organism>
<keyword evidence="1" id="KW-0812">Transmembrane</keyword>